<reference evidence="2 3" key="1">
    <citation type="journal article" date="2023" name="Nucleic Acids Res.">
        <title>The hologenome of Daphnia magna reveals possible DNA methylation and microbiome-mediated evolution of the host genome.</title>
        <authorList>
            <person name="Chaturvedi A."/>
            <person name="Li X."/>
            <person name="Dhandapani V."/>
            <person name="Marshall H."/>
            <person name="Kissane S."/>
            <person name="Cuenca-Cambronero M."/>
            <person name="Asole G."/>
            <person name="Calvet F."/>
            <person name="Ruiz-Romero M."/>
            <person name="Marangio P."/>
            <person name="Guigo R."/>
            <person name="Rago D."/>
            <person name="Mirbahai L."/>
            <person name="Eastwood N."/>
            <person name="Colbourne J.K."/>
            <person name="Zhou J."/>
            <person name="Mallon E."/>
            <person name="Orsini L."/>
        </authorList>
    </citation>
    <scope>NUCLEOTIDE SEQUENCE [LARGE SCALE GENOMIC DNA]</scope>
    <source>
        <strain evidence="2">LRV0_1</strain>
    </source>
</reference>
<proteinExistence type="predicted"/>
<keyword evidence="3" id="KW-1185">Reference proteome</keyword>
<protein>
    <submittedName>
        <fullName evidence="2">Uncharacterized protein</fullName>
    </submittedName>
</protein>
<organism evidence="2 3">
    <name type="scientific">Daphnia magna</name>
    <dbReference type="NCBI Taxonomy" id="35525"/>
    <lineage>
        <taxon>Eukaryota</taxon>
        <taxon>Metazoa</taxon>
        <taxon>Ecdysozoa</taxon>
        <taxon>Arthropoda</taxon>
        <taxon>Crustacea</taxon>
        <taxon>Branchiopoda</taxon>
        <taxon>Diplostraca</taxon>
        <taxon>Cladocera</taxon>
        <taxon>Anomopoda</taxon>
        <taxon>Daphniidae</taxon>
        <taxon>Daphnia</taxon>
    </lineage>
</organism>
<evidence type="ECO:0000313" key="3">
    <source>
        <dbReference type="Proteomes" id="UP001234178"/>
    </source>
</evidence>
<evidence type="ECO:0000313" key="2">
    <source>
        <dbReference type="EMBL" id="KAK4036318.1"/>
    </source>
</evidence>
<keyword evidence="1" id="KW-0472">Membrane</keyword>
<evidence type="ECO:0000256" key="1">
    <source>
        <dbReference type="SAM" id="Phobius"/>
    </source>
</evidence>
<keyword evidence="1" id="KW-1133">Transmembrane helix</keyword>
<name>A0ABR0B3N8_9CRUS</name>
<dbReference type="Proteomes" id="UP001234178">
    <property type="component" value="Unassembled WGS sequence"/>
</dbReference>
<sequence>MCLLARALVSNCRRVPLKTKIYVDTFSGMFSSSPCRHAPPQEGLFDTRSRTLDCYGLVDKVSNPIAVDSIVATFLVPFLRLREEIDDANTKHFPSFPYHLIASHFFLLDRKLVCFFLIPVVHLSVFFFHLG</sequence>
<comment type="caution">
    <text evidence="2">The sequence shown here is derived from an EMBL/GenBank/DDBJ whole genome shotgun (WGS) entry which is preliminary data.</text>
</comment>
<keyword evidence="1" id="KW-0812">Transmembrane</keyword>
<gene>
    <name evidence="2" type="ORF">OUZ56_028379</name>
</gene>
<accession>A0ABR0B3N8</accession>
<feature type="transmembrane region" description="Helical" evidence="1">
    <location>
        <begin position="112"/>
        <end position="130"/>
    </location>
</feature>
<dbReference type="EMBL" id="JAOYFB010000040">
    <property type="protein sequence ID" value="KAK4036318.1"/>
    <property type="molecule type" value="Genomic_DNA"/>
</dbReference>